<dbReference type="AlphaFoldDB" id="A0A4P6HQG1"/>
<dbReference type="InterPro" id="IPR036844">
    <property type="entry name" value="Hint_dom_sf"/>
</dbReference>
<comment type="catalytic activity">
    <reaction evidence="12 13">
        <text>a 2'-deoxyribonucleoside 5'-diphosphate + [thioredoxin]-disulfide + H2O = a ribonucleoside 5'-diphosphate + [thioredoxin]-dithiol</text>
        <dbReference type="Rhea" id="RHEA:23252"/>
        <dbReference type="Rhea" id="RHEA-COMP:10698"/>
        <dbReference type="Rhea" id="RHEA-COMP:10700"/>
        <dbReference type="ChEBI" id="CHEBI:15377"/>
        <dbReference type="ChEBI" id="CHEBI:29950"/>
        <dbReference type="ChEBI" id="CHEBI:50058"/>
        <dbReference type="ChEBI" id="CHEBI:57930"/>
        <dbReference type="ChEBI" id="CHEBI:73316"/>
        <dbReference type="EC" id="1.17.4.1"/>
    </reaction>
</comment>
<dbReference type="SUPFAM" id="SSF51998">
    <property type="entry name" value="PFL-like glycyl radical enzymes"/>
    <property type="match status" value="1"/>
</dbReference>
<keyword evidence="3" id="KW-0846">Cobalamin</keyword>
<dbReference type="UniPathway" id="UPA00326"/>
<dbReference type="InterPro" id="IPR006142">
    <property type="entry name" value="INTEIN"/>
</dbReference>
<dbReference type="SMART" id="SM00306">
    <property type="entry name" value="HintN"/>
    <property type="match status" value="1"/>
</dbReference>
<evidence type="ECO:0000256" key="4">
    <source>
        <dbReference type="ARBA" id="ARBA00022634"/>
    </source>
</evidence>
<comment type="cofactor">
    <cofactor evidence="1">
        <name>adenosylcob(III)alamin</name>
        <dbReference type="ChEBI" id="CHEBI:18408"/>
    </cofactor>
</comment>
<evidence type="ECO:0000256" key="13">
    <source>
        <dbReference type="RuleBase" id="RU003410"/>
    </source>
</evidence>
<evidence type="ECO:0000256" key="2">
    <source>
        <dbReference type="ARBA" id="ARBA00007405"/>
    </source>
</evidence>
<dbReference type="InterPro" id="IPR030934">
    <property type="entry name" value="Intein_C"/>
</dbReference>
<dbReference type="PANTHER" id="PTHR43371">
    <property type="entry name" value="VITAMIN B12-DEPENDENT RIBONUCLEOTIDE REDUCTASE"/>
    <property type="match status" value="1"/>
</dbReference>
<dbReference type="GO" id="GO:0016539">
    <property type="term" value="P:intein-mediated protein splicing"/>
    <property type="evidence" value="ECO:0007669"/>
    <property type="project" value="InterPro"/>
</dbReference>
<dbReference type="PRINTS" id="PR00379">
    <property type="entry name" value="INTEIN"/>
</dbReference>
<dbReference type="SUPFAM" id="SSF55608">
    <property type="entry name" value="Homing endonucleases"/>
    <property type="match status" value="1"/>
</dbReference>
<evidence type="ECO:0000256" key="8">
    <source>
        <dbReference type="ARBA" id="ARBA00023002"/>
    </source>
</evidence>
<comment type="similarity">
    <text evidence="13">Belongs to the ribonucleoside diphosphate reductase large chain family.</text>
</comment>
<evidence type="ECO:0000313" key="16">
    <source>
        <dbReference type="Proteomes" id="UP000293296"/>
    </source>
</evidence>
<name>A0A4P6HQG1_9BACT</name>
<keyword evidence="9 13" id="KW-0215">Deoxyribonucleotide synthesis</keyword>
<dbReference type="PROSITE" id="PS50817">
    <property type="entry name" value="INTEIN_N_TER"/>
    <property type="match status" value="1"/>
</dbReference>
<evidence type="ECO:0000256" key="7">
    <source>
        <dbReference type="ARBA" id="ARBA00023000"/>
    </source>
</evidence>
<dbReference type="Pfam" id="PF12637">
    <property type="entry name" value="TSCPD"/>
    <property type="match status" value="1"/>
</dbReference>
<dbReference type="KEGG" id="dcb:C3Y92_19175"/>
<evidence type="ECO:0000256" key="10">
    <source>
        <dbReference type="ARBA" id="ARBA00023285"/>
    </source>
</evidence>
<sequence length="1096" mass="118743">MVVLSKRYLKKTPDGSPEEDVQGLFWRVAGAIASEEAKYAASPWQPEALARKFYDLMVGMRFLPNSPTLMNAGTPLGQLAACFVLPVGDSMDEIFDAVKFAALIHKSGGGTGFSFSRLRPKKSRVGSTGGVASGPVSFMRIFNTATEQVKQGGTRRGANMGILRIDHPDILEFIACKEREGELTNFNISVALTERFMQAVEKGEDYDLIDPRDGSKRGSLSAPEVFSLLVRKAWESGDPGIVFLDRINRDNPTPALGAIESTNPCVTGDTWVMTADGPRQARELTGRTVPLVLDGAVHPSTTEGFFVTGVKPVYRLTTREGHSLRLTGDHKMLRAAGETGRLGATWVETANLVPGDKLVLGDHRSLAAWPGKYGLAEGYLVGLLLGDGTLKQDKAVLSFWTPAAVANGDPFPRSGVMEAAFAFAKTQPHRSDFTGWVGVAGRDEWRMSLGALKSICHDLGMSPGNKRLTPEVERCSSEFSRGFLGGLFDADGSVQGTRQKGVSIRLSQSDLATLEAVQRMLLRHGIASTIYRNRREAGQSLLPDGKGGVKAYAVKSQHELVIAGENMARFREVVGFRDEDKAARLEALLAGYKRRLNRETFLATVEALVPDGEETVYDVQVPGENRFDACGLVAHNCGEQPLLPYEACNLGSINLSVFYDPSAPDGVDWAALGETVHLAVRFLDNVIDASRYPLDQITEMVRANRKIGLGVMGFADLLYLLRIPYDSTEALTLAEKLMETVQAEARSASKTLAAERGAFPAYPESVYGKRNLGPYRNATTTTIAPTGTLSIIAGCSSGIEPLFALSFARHVMDGEKLVEANPHFVTALREAGAHSDALMEEVTRKGSIAHIGMLPEALREVFVTAMDIEPVWHLKMQAAFQKYTDNAVSKTVNLPNSATKEEIREIYWLAYELGCKGVTVYRDGCKSNQVLCTGDGAPADPAKPQSKVRMRPDIVFGFTQKVKTGLGELYLTVNEIDGKPFEVFATIGKSGRSVTAKAEAIGRLVSLALRSGVEVADIVGQLKGIGGENPVFQKKGLLLSIPDAVSWVLENRYLQGQTVRDETGNLSHPQCPDCGADLVFEEGCHVCKGCGYTKCG</sequence>
<accession>A0A4P6HQG1</accession>
<proteinExistence type="inferred from homology"/>
<dbReference type="Proteomes" id="UP000293296">
    <property type="component" value="Chromosome"/>
</dbReference>
<dbReference type="PANTHER" id="PTHR43371:SF1">
    <property type="entry name" value="RIBONUCLEOSIDE-DIPHOSPHATE REDUCTASE"/>
    <property type="match status" value="1"/>
</dbReference>
<dbReference type="Pfam" id="PF14890">
    <property type="entry name" value="Intein_splicing"/>
    <property type="match status" value="1"/>
</dbReference>
<dbReference type="GO" id="GO:0031419">
    <property type="term" value="F:cobalamin binding"/>
    <property type="evidence" value="ECO:0007669"/>
    <property type="project" value="UniProtKB-KW"/>
</dbReference>
<dbReference type="EMBL" id="CP026538">
    <property type="protein sequence ID" value="QAZ69557.1"/>
    <property type="molecule type" value="Genomic_DNA"/>
</dbReference>
<dbReference type="PROSITE" id="PS50819">
    <property type="entry name" value="INTEIN_ENDONUCLEASE"/>
    <property type="match status" value="1"/>
</dbReference>
<comment type="similarity">
    <text evidence="2">Belongs to the ribonucleoside diphosphate reductase class-2 family.</text>
</comment>
<dbReference type="InterPro" id="IPR006141">
    <property type="entry name" value="Intein_N"/>
</dbReference>
<keyword evidence="6" id="KW-0068">Autocatalytic cleavage</keyword>
<keyword evidence="5" id="KW-0547">Nucleotide-binding</keyword>
<dbReference type="InterPro" id="IPR004860">
    <property type="entry name" value="LAGLIDADG_dom"/>
</dbReference>
<gene>
    <name evidence="15" type="ORF">C3Y92_19175</name>
</gene>
<keyword evidence="8 13" id="KW-0560">Oxidoreductase</keyword>
<dbReference type="Pfam" id="PF02867">
    <property type="entry name" value="Ribonuc_red_lgC"/>
    <property type="match status" value="1"/>
</dbReference>
<evidence type="ECO:0000256" key="1">
    <source>
        <dbReference type="ARBA" id="ARBA00001922"/>
    </source>
</evidence>
<evidence type="ECO:0000256" key="12">
    <source>
        <dbReference type="ARBA" id="ARBA00047754"/>
    </source>
</evidence>
<protein>
    <recommendedName>
        <fullName evidence="13">Ribonucleoside-diphosphate reductase</fullName>
        <ecNumber evidence="13">1.17.4.1</ecNumber>
    </recommendedName>
</protein>
<dbReference type="GO" id="GO:0009263">
    <property type="term" value="P:deoxyribonucleotide biosynthetic process"/>
    <property type="evidence" value="ECO:0007669"/>
    <property type="project" value="UniProtKB-KW"/>
</dbReference>
<feature type="domain" description="DOD-type homing endonuclease" evidence="14">
    <location>
        <begin position="380"/>
        <end position="526"/>
    </location>
</feature>
<dbReference type="InterPro" id="IPR004042">
    <property type="entry name" value="Intein_endonuc_central"/>
</dbReference>
<dbReference type="CDD" id="cd00081">
    <property type="entry name" value="Hint"/>
    <property type="match status" value="1"/>
</dbReference>
<dbReference type="InterPro" id="IPR013509">
    <property type="entry name" value="RNR_lsu_N"/>
</dbReference>
<dbReference type="InterPro" id="IPR050862">
    <property type="entry name" value="RdRp_reductase_class-2"/>
</dbReference>
<dbReference type="GO" id="GO:0071897">
    <property type="term" value="P:DNA biosynthetic process"/>
    <property type="evidence" value="ECO:0007669"/>
    <property type="project" value="UniProtKB-KW"/>
</dbReference>
<dbReference type="SUPFAM" id="SSF48168">
    <property type="entry name" value="R1 subunit of ribonucleotide reductase, N-terminal domain"/>
    <property type="match status" value="1"/>
</dbReference>
<dbReference type="InterPro" id="IPR008926">
    <property type="entry name" value="RNR_R1-su_N"/>
</dbReference>
<dbReference type="EC" id="1.17.4.1" evidence="13"/>
<evidence type="ECO:0000313" key="15">
    <source>
        <dbReference type="EMBL" id="QAZ69557.1"/>
    </source>
</evidence>
<dbReference type="InterPro" id="IPR000788">
    <property type="entry name" value="RNR_lg_C"/>
</dbReference>
<dbReference type="GO" id="GO:0004519">
    <property type="term" value="F:endonuclease activity"/>
    <property type="evidence" value="ECO:0007669"/>
    <property type="project" value="InterPro"/>
</dbReference>
<dbReference type="InterPro" id="IPR024434">
    <property type="entry name" value="TSCPD_dom"/>
</dbReference>
<dbReference type="Gene3D" id="2.170.16.10">
    <property type="entry name" value="Hedgehog/Intein (Hint) domain"/>
    <property type="match status" value="1"/>
</dbReference>
<dbReference type="Gene3D" id="3.10.28.10">
    <property type="entry name" value="Homing endonucleases"/>
    <property type="match status" value="1"/>
</dbReference>
<dbReference type="SUPFAM" id="SSF51294">
    <property type="entry name" value="Hedgehog/intein (Hint) domain"/>
    <property type="match status" value="1"/>
</dbReference>
<dbReference type="OrthoDB" id="9762933at2"/>
<dbReference type="InterPro" id="IPR003587">
    <property type="entry name" value="Hint_dom_N"/>
</dbReference>
<evidence type="ECO:0000256" key="5">
    <source>
        <dbReference type="ARBA" id="ARBA00022741"/>
    </source>
</evidence>
<dbReference type="Pfam" id="PF00317">
    <property type="entry name" value="Ribonuc_red_lgN"/>
    <property type="match status" value="1"/>
</dbReference>
<evidence type="ECO:0000259" key="14">
    <source>
        <dbReference type="PROSITE" id="PS50819"/>
    </source>
</evidence>
<keyword evidence="10" id="KW-0170">Cobalt</keyword>
<keyword evidence="4" id="KW-0237">DNA synthesis</keyword>
<reference evidence="15 16" key="1">
    <citation type="submission" date="2018-02" db="EMBL/GenBank/DDBJ databases">
        <title>Genome sequence of Desulfovibrio carbinolicus DSM 3852.</title>
        <authorList>
            <person name="Wilbanks E."/>
            <person name="Skennerton C.T."/>
            <person name="Orphan V.J."/>
        </authorList>
    </citation>
    <scope>NUCLEOTIDE SEQUENCE [LARGE SCALE GENOMIC DNA]</scope>
    <source>
        <strain evidence="15 16">DSM 3852</strain>
    </source>
</reference>
<dbReference type="NCBIfam" id="TIGR01445">
    <property type="entry name" value="intein_Nterm"/>
    <property type="match status" value="1"/>
</dbReference>
<dbReference type="GO" id="GO:0004748">
    <property type="term" value="F:ribonucleoside-diphosphate reductase activity, thioredoxin disulfide as acceptor"/>
    <property type="evidence" value="ECO:0007669"/>
    <property type="project" value="UniProtKB-EC"/>
</dbReference>
<comment type="function">
    <text evidence="13">Provides the precursors necessary for DNA synthesis. Catalyzes the biosynthesis of deoxyribonucleotides from the corresponding ribonucleotides.</text>
</comment>
<dbReference type="Gene3D" id="3.20.70.20">
    <property type="match status" value="2"/>
</dbReference>
<dbReference type="PROSITE" id="PS50818">
    <property type="entry name" value="INTEIN_C_TER"/>
    <property type="match status" value="1"/>
</dbReference>
<dbReference type="InterPro" id="IPR027434">
    <property type="entry name" value="Homing_endonucl"/>
</dbReference>
<evidence type="ECO:0000256" key="11">
    <source>
        <dbReference type="ARBA" id="ARBA00025437"/>
    </source>
</evidence>
<keyword evidence="16" id="KW-1185">Reference proteome</keyword>
<dbReference type="GO" id="GO:0005524">
    <property type="term" value="F:ATP binding"/>
    <property type="evidence" value="ECO:0007669"/>
    <property type="project" value="InterPro"/>
</dbReference>
<evidence type="ECO:0000256" key="6">
    <source>
        <dbReference type="ARBA" id="ARBA00022813"/>
    </source>
</evidence>
<organism evidence="15 16">
    <name type="scientific">Solidesulfovibrio carbinolicus</name>
    <dbReference type="NCBI Taxonomy" id="296842"/>
    <lineage>
        <taxon>Bacteria</taxon>
        <taxon>Pseudomonadati</taxon>
        <taxon>Thermodesulfobacteriota</taxon>
        <taxon>Desulfovibrionia</taxon>
        <taxon>Desulfovibrionales</taxon>
        <taxon>Desulfovibrionaceae</taxon>
        <taxon>Solidesulfovibrio</taxon>
    </lineage>
</organism>
<dbReference type="Pfam" id="PF14528">
    <property type="entry name" value="LAGLIDADG_3"/>
    <property type="match status" value="1"/>
</dbReference>
<comment type="function">
    <text evidence="11">Catalyzes the reduction of ribonucleotides to deoxyribonucleotides. May function to provide a pool of deoxyribonucleotide precursors for DNA repair during oxygen limitation and/or for immediate growth after restoration of oxygen.</text>
</comment>
<evidence type="ECO:0000256" key="3">
    <source>
        <dbReference type="ARBA" id="ARBA00022628"/>
    </source>
</evidence>
<keyword evidence="7" id="KW-0651">Protein splicing</keyword>
<evidence type="ECO:0000256" key="9">
    <source>
        <dbReference type="ARBA" id="ARBA00023116"/>
    </source>
</evidence>